<dbReference type="SMART" id="SM00409">
    <property type="entry name" value="IG"/>
    <property type="match status" value="2"/>
</dbReference>
<dbReference type="InterPro" id="IPR036179">
    <property type="entry name" value="Ig-like_dom_sf"/>
</dbReference>
<dbReference type="SUPFAM" id="SSF48726">
    <property type="entry name" value="Immunoglobulin"/>
    <property type="match status" value="1"/>
</dbReference>
<feature type="domain" description="Ig-like" evidence="7">
    <location>
        <begin position="155"/>
        <end position="253"/>
    </location>
</feature>
<dbReference type="GO" id="GO:0005886">
    <property type="term" value="C:plasma membrane"/>
    <property type="evidence" value="ECO:0007669"/>
    <property type="project" value="TreeGrafter"/>
</dbReference>
<name>A0AAD9QD88_ACRCE</name>
<dbReference type="GO" id="GO:0050839">
    <property type="term" value="F:cell adhesion molecule binding"/>
    <property type="evidence" value="ECO:0007669"/>
    <property type="project" value="TreeGrafter"/>
</dbReference>
<feature type="signal peptide" evidence="6">
    <location>
        <begin position="1"/>
        <end position="24"/>
    </location>
</feature>
<dbReference type="PANTHER" id="PTHR11640:SF164">
    <property type="entry name" value="MAM DOMAIN-CONTAINING GLYCOSYLPHOSPHATIDYLINOSITOL ANCHOR PROTEIN 1"/>
    <property type="match status" value="1"/>
</dbReference>
<dbReference type="InterPro" id="IPR007110">
    <property type="entry name" value="Ig-like_dom"/>
</dbReference>
<dbReference type="PROSITE" id="PS50835">
    <property type="entry name" value="IG_LIKE"/>
    <property type="match status" value="1"/>
</dbReference>
<sequence length="368" mass="41338">MELLHGKIQLFMMIYLAQNAQVSAQDNLQIVAPFPEDIYALEFSSAHVTCVAFDSTGIKVPDGIKFARKNQFAEYTMLEENNNLHFTNMTELVHQGGKQLKKIIATMYIKNITLDDDSIYGKLGSYECHAFADNDNTTLRKHGFSVNVIRGREIPTIHVTKPGSLQHGQNYVLRCNVTSRGSGAPSLKKISWFKNGFLLESVRLPDPNSPKDFLKPIMIRDADVKDGGVYTCLLEVLVRGAANFNVTDYAMVTGSSDEKYEITGGGITNPYILTVSDLQYSDSGFYYCCFSSNCSSSYPNKDNCQRFILDVSEKSGSEREVCDTYLLLTLFHDYDVHEESALSSTKVSRQDWAVVAFSARVWRLLCKY</sequence>
<keyword evidence="9" id="KW-1185">Reference proteome</keyword>
<evidence type="ECO:0000256" key="3">
    <source>
        <dbReference type="ARBA" id="ARBA00023157"/>
    </source>
</evidence>
<dbReference type="InterPro" id="IPR003599">
    <property type="entry name" value="Ig_sub"/>
</dbReference>
<evidence type="ECO:0000256" key="6">
    <source>
        <dbReference type="SAM" id="SignalP"/>
    </source>
</evidence>
<protein>
    <recommendedName>
        <fullName evidence="7">Ig-like domain-containing protein</fullName>
    </recommendedName>
</protein>
<dbReference type="EMBL" id="JARQWQ010000041">
    <property type="protein sequence ID" value="KAK2559181.1"/>
    <property type="molecule type" value="Genomic_DNA"/>
</dbReference>
<comment type="caution">
    <text evidence="8">The sequence shown here is derived from an EMBL/GenBank/DDBJ whole genome shotgun (WGS) entry which is preliminary data.</text>
</comment>
<dbReference type="InterPro" id="IPR013783">
    <property type="entry name" value="Ig-like_fold"/>
</dbReference>
<keyword evidence="4" id="KW-0325">Glycoprotein</keyword>
<evidence type="ECO:0000256" key="5">
    <source>
        <dbReference type="ARBA" id="ARBA00023319"/>
    </source>
</evidence>
<reference evidence="8" key="2">
    <citation type="journal article" date="2023" name="Science">
        <title>Genomic signatures of disease resistance in endangered staghorn corals.</title>
        <authorList>
            <person name="Vollmer S.V."/>
            <person name="Selwyn J.D."/>
            <person name="Despard B.A."/>
            <person name="Roesel C.L."/>
        </authorList>
    </citation>
    <scope>NUCLEOTIDE SEQUENCE</scope>
    <source>
        <strain evidence="8">K2</strain>
    </source>
</reference>
<evidence type="ECO:0000313" key="8">
    <source>
        <dbReference type="EMBL" id="KAK2559181.1"/>
    </source>
</evidence>
<dbReference type="InterPro" id="IPR051275">
    <property type="entry name" value="Cell_adhesion_signaling"/>
</dbReference>
<dbReference type="CDD" id="cd00096">
    <property type="entry name" value="Ig"/>
    <property type="match status" value="1"/>
</dbReference>
<dbReference type="GO" id="GO:0098609">
    <property type="term" value="P:cell-cell adhesion"/>
    <property type="evidence" value="ECO:0007669"/>
    <property type="project" value="TreeGrafter"/>
</dbReference>
<gene>
    <name evidence="8" type="ORF">P5673_018316</name>
</gene>
<evidence type="ECO:0000259" key="7">
    <source>
        <dbReference type="PROSITE" id="PS50835"/>
    </source>
</evidence>
<feature type="chain" id="PRO_5042014822" description="Ig-like domain-containing protein" evidence="6">
    <location>
        <begin position="25"/>
        <end position="368"/>
    </location>
</feature>
<reference evidence="8" key="1">
    <citation type="journal article" date="2023" name="G3 (Bethesda)">
        <title>Whole genome assembly and annotation of the endangered Caribbean coral Acropora cervicornis.</title>
        <authorList>
            <person name="Selwyn J.D."/>
            <person name="Vollmer S.V."/>
        </authorList>
    </citation>
    <scope>NUCLEOTIDE SEQUENCE</scope>
    <source>
        <strain evidence="8">K2</strain>
    </source>
</reference>
<keyword evidence="3" id="KW-1015">Disulfide bond</keyword>
<dbReference type="Gene3D" id="2.60.40.10">
    <property type="entry name" value="Immunoglobulins"/>
    <property type="match status" value="1"/>
</dbReference>
<evidence type="ECO:0000256" key="4">
    <source>
        <dbReference type="ARBA" id="ARBA00023180"/>
    </source>
</evidence>
<keyword evidence="2" id="KW-0472">Membrane</keyword>
<organism evidence="8 9">
    <name type="scientific">Acropora cervicornis</name>
    <name type="common">Staghorn coral</name>
    <dbReference type="NCBI Taxonomy" id="6130"/>
    <lineage>
        <taxon>Eukaryota</taxon>
        <taxon>Metazoa</taxon>
        <taxon>Cnidaria</taxon>
        <taxon>Anthozoa</taxon>
        <taxon>Hexacorallia</taxon>
        <taxon>Scleractinia</taxon>
        <taxon>Astrocoeniina</taxon>
        <taxon>Acroporidae</taxon>
        <taxon>Acropora</taxon>
    </lineage>
</organism>
<evidence type="ECO:0000313" key="9">
    <source>
        <dbReference type="Proteomes" id="UP001249851"/>
    </source>
</evidence>
<dbReference type="Proteomes" id="UP001249851">
    <property type="component" value="Unassembled WGS sequence"/>
</dbReference>
<keyword evidence="5" id="KW-0393">Immunoglobulin domain</keyword>
<dbReference type="GO" id="GO:0005911">
    <property type="term" value="C:cell-cell junction"/>
    <property type="evidence" value="ECO:0007669"/>
    <property type="project" value="TreeGrafter"/>
</dbReference>
<evidence type="ECO:0000256" key="2">
    <source>
        <dbReference type="ARBA" id="ARBA00023136"/>
    </source>
</evidence>
<dbReference type="AlphaFoldDB" id="A0AAD9QD88"/>
<dbReference type="PANTHER" id="PTHR11640">
    <property type="entry name" value="NEPHRIN"/>
    <property type="match status" value="1"/>
</dbReference>
<evidence type="ECO:0000256" key="1">
    <source>
        <dbReference type="ARBA" id="ARBA00004479"/>
    </source>
</evidence>
<accession>A0AAD9QD88</accession>
<keyword evidence="6" id="KW-0732">Signal</keyword>
<comment type="subcellular location">
    <subcellularLocation>
        <location evidence="1">Membrane</location>
        <topology evidence="1">Single-pass type I membrane protein</topology>
    </subcellularLocation>
</comment>
<proteinExistence type="predicted"/>